<dbReference type="EnsemblMetazoa" id="CJA41518.1">
    <property type="protein sequence ID" value="CJA41518.1"/>
    <property type="gene ID" value="WBGene00217366"/>
</dbReference>
<keyword evidence="2" id="KW-1185">Reference proteome</keyword>
<evidence type="ECO:0000313" key="2">
    <source>
        <dbReference type="Proteomes" id="UP000005237"/>
    </source>
</evidence>
<proteinExistence type="predicted"/>
<name>A0A8R1J1E7_CAEJA</name>
<evidence type="ECO:0000313" key="1">
    <source>
        <dbReference type="EnsemblMetazoa" id="CJA41518.1"/>
    </source>
</evidence>
<protein>
    <submittedName>
        <fullName evidence="1">Uncharacterized protein</fullName>
    </submittedName>
</protein>
<reference evidence="2" key="1">
    <citation type="submission" date="2010-08" db="EMBL/GenBank/DDBJ databases">
        <authorList>
            <consortium name="Caenorhabditis japonica Sequencing Consortium"/>
            <person name="Wilson R.K."/>
        </authorList>
    </citation>
    <scope>NUCLEOTIDE SEQUENCE [LARGE SCALE GENOMIC DNA]</scope>
    <source>
        <strain evidence="2">DF5081</strain>
    </source>
</reference>
<reference evidence="1" key="2">
    <citation type="submission" date="2022-06" db="UniProtKB">
        <authorList>
            <consortium name="EnsemblMetazoa"/>
        </authorList>
    </citation>
    <scope>IDENTIFICATION</scope>
    <source>
        <strain evidence="1">DF5081</strain>
    </source>
</reference>
<organism evidence="1 2">
    <name type="scientific">Caenorhabditis japonica</name>
    <dbReference type="NCBI Taxonomy" id="281687"/>
    <lineage>
        <taxon>Eukaryota</taxon>
        <taxon>Metazoa</taxon>
        <taxon>Ecdysozoa</taxon>
        <taxon>Nematoda</taxon>
        <taxon>Chromadorea</taxon>
        <taxon>Rhabditida</taxon>
        <taxon>Rhabditina</taxon>
        <taxon>Rhabditomorpha</taxon>
        <taxon>Rhabditoidea</taxon>
        <taxon>Rhabditidae</taxon>
        <taxon>Peloderinae</taxon>
        <taxon>Caenorhabditis</taxon>
    </lineage>
</organism>
<dbReference type="AlphaFoldDB" id="A0A8R1J1E7"/>
<sequence>METQRRDKWRPDISHRAFFKNRTTCDESCGLENANSSRVFAGRPITSEMIKAKMCQYGRANPCRFLRYDVIRMPLILSYILATSPNPLSSSTEKACSQSFLYSIYCLIHNQL</sequence>
<dbReference type="Proteomes" id="UP000005237">
    <property type="component" value="Unassembled WGS sequence"/>
</dbReference>
<accession>A0A8R1J1E7</accession>